<feature type="compositionally biased region" description="Polar residues" evidence="1">
    <location>
        <begin position="429"/>
        <end position="448"/>
    </location>
</feature>
<gene>
    <name evidence="2" type="ORF">B9Z65_7935</name>
</gene>
<protein>
    <submittedName>
        <fullName evidence="2">Uncharacterized protein</fullName>
    </submittedName>
</protein>
<evidence type="ECO:0000313" key="3">
    <source>
        <dbReference type="Proteomes" id="UP000243723"/>
    </source>
</evidence>
<name>A0A2P8A0Y5_9PEZI</name>
<feature type="compositionally biased region" description="Basic and acidic residues" evidence="1">
    <location>
        <begin position="244"/>
        <end position="264"/>
    </location>
</feature>
<dbReference type="EMBL" id="NHZQ01000087">
    <property type="protein sequence ID" value="PSK54129.1"/>
    <property type="molecule type" value="Genomic_DNA"/>
</dbReference>
<sequence length="457" mass="52374">MSTSRYQRSSLDDSAPSTFSGRSRRSSGSDRSDNSYHSQSTVPTEYEYITSKFDSLRIDDPYQPSAYHSHFTPVTYHDSPRSSVETYASTVPSLNENPHQDDDQLDYEVPAFQPDAYYDDTIPTTPADFSKLFPSTRKLSISHDDSTPDGNMNLKTTTRVRTPRGRLQNMTLFHLRMYDLKSREFSLRRYDRDSGREVCHSSRNYQKPADKRPGFQRSLTNAIASLRTKSDNRMPTLSTMDRAPVGREDSHSSFKKSFESDALERPQSAGHDVRSHPHLPTNTTRLEFSNYAKVEVKRRGTKSSKRYEFEYWGKTYQWKRAVQKTGKDISTSYYLFEAGTNEVLAKIIPEPLSPTQQQEERSKGGWVPPCAMWISDERLIRMQNDVSDVIIASGLVALVDDCIKRRFHGKPQRSQAISLPKIKSHLDESSSTPRRALHTYSQPATRNPTPLRYANYD</sequence>
<feature type="region of interest" description="Disordered" evidence="1">
    <location>
        <begin position="1"/>
        <end position="44"/>
    </location>
</feature>
<organism evidence="2 3">
    <name type="scientific">Elsinoe australis</name>
    <dbReference type="NCBI Taxonomy" id="40998"/>
    <lineage>
        <taxon>Eukaryota</taxon>
        <taxon>Fungi</taxon>
        <taxon>Dikarya</taxon>
        <taxon>Ascomycota</taxon>
        <taxon>Pezizomycotina</taxon>
        <taxon>Dothideomycetes</taxon>
        <taxon>Dothideomycetidae</taxon>
        <taxon>Myriangiales</taxon>
        <taxon>Elsinoaceae</taxon>
        <taxon>Elsinoe</taxon>
    </lineage>
</organism>
<comment type="caution">
    <text evidence="2">The sequence shown here is derived from an EMBL/GenBank/DDBJ whole genome shotgun (WGS) entry which is preliminary data.</text>
</comment>
<dbReference type="Proteomes" id="UP000243723">
    <property type="component" value="Unassembled WGS sequence"/>
</dbReference>
<feature type="region of interest" description="Disordered" evidence="1">
    <location>
        <begin position="228"/>
        <end position="283"/>
    </location>
</feature>
<dbReference type="AlphaFoldDB" id="A0A2P8A0Y5"/>
<dbReference type="OrthoDB" id="5317787at2759"/>
<feature type="region of interest" description="Disordered" evidence="1">
    <location>
        <begin position="423"/>
        <end position="457"/>
    </location>
</feature>
<evidence type="ECO:0000256" key="1">
    <source>
        <dbReference type="SAM" id="MobiDB-lite"/>
    </source>
</evidence>
<dbReference type="STRING" id="40998.A0A2P8A0Y5"/>
<accession>A0A2P8A0Y5</accession>
<proteinExistence type="predicted"/>
<keyword evidence="3" id="KW-1185">Reference proteome</keyword>
<reference evidence="2 3" key="1">
    <citation type="submission" date="2017-05" db="EMBL/GenBank/DDBJ databases">
        <title>Draft genome sequence of Elsinoe australis.</title>
        <authorList>
            <person name="Cheng Q."/>
        </authorList>
    </citation>
    <scope>NUCLEOTIDE SEQUENCE [LARGE SCALE GENOMIC DNA]</scope>
    <source>
        <strain evidence="2 3">NL1</strain>
    </source>
</reference>
<evidence type="ECO:0000313" key="2">
    <source>
        <dbReference type="EMBL" id="PSK54129.1"/>
    </source>
</evidence>